<gene>
    <name evidence="1" type="ORF">Golob_020395</name>
</gene>
<reference evidence="1 2" key="1">
    <citation type="journal article" date="2019" name="Genome Biol. Evol.">
        <title>Insights into the evolution of the New World diploid cottons (Gossypium, subgenus Houzingenia) based on genome sequencing.</title>
        <authorList>
            <person name="Grover C.E."/>
            <person name="Arick M.A. 2nd"/>
            <person name="Thrash A."/>
            <person name="Conover J.L."/>
            <person name="Sanders W.S."/>
            <person name="Peterson D.G."/>
            <person name="Frelichowski J.E."/>
            <person name="Scheffler J.A."/>
            <person name="Scheffler B.E."/>
            <person name="Wendel J.F."/>
        </authorList>
    </citation>
    <scope>NUCLEOTIDE SEQUENCE [LARGE SCALE GENOMIC DNA]</scope>
    <source>
        <strain evidence="1">157</strain>
        <tissue evidence="1">Leaf</tissue>
    </source>
</reference>
<sequence length="200" mass="22765">MDVLDLCDTIKVVVKLLFVFWDGVFVFNVCTMAEDINNLFSRLTFTEEEANQVVGMNKLSPNFHGHEAWAVGKVMSTEKINREAMYRVWLRVKLGQPNANRGNWRNGVEILIGNDDVNKMDDEKVSGRCKSRVAMEEFGKVLDELALIDIKPDKGWLTWSNIRDGSSFVKEILDRFVVSASGVEKMSFFYRGGEAELLES</sequence>
<comment type="caution">
    <text evidence="1">The sequence shown here is derived from an EMBL/GenBank/DDBJ whole genome shotgun (WGS) entry which is preliminary data.</text>
</comment>
<dbReference type="AlphaFoldDB" id="A0A7J8LAG1"/>
<proteinExistence type="predicted"/>
<evidence type="ECO:0000313" key="2">
    <source>
        <dbReference type="Proteomes" id="UP000593572"/>
    </source>
</evidence>
<evidence type="ECO:0000313" key="1">
    <source>
        <dbReference type="EMBL" id="MBA0549359.1"/>
    </source>
</evidence>
<name>A0A7J8LAG1_9ROSI</name>
<organism evidence="1 2">
    <name type="scientific">Gossypium lobatum</name>
    <dbReference type="NCBI Taxonomy" id="34289"/>
    <lineage>
        <taxon>Eukaryota</taxon>
        <taxon>Viridiplantae</taxon>
        <taxon>Streptophyta</taxon>
        <taxon>Embryophyta</taxon>
        <taxon>Tracheophyta</taxon>
        <taxon>Spermatophyta</taxon>
        <taxon>Magnoliopsida</taxon>
        <taxon>eudicotyledons</taxon>
        <taxon>Gunneridae</taxon>
        <taxon>Pentapetalae</taxon>
        <taxon>rosids</taxon>
        <taxon>malvids</taxon>
        <taxon>Malvales</taxon>
        <taxon>Malvaceae</taxon>
        <taxon>Malvoideae</taxon>
        <taxon>Gossypium</taxon>
    </lineage>
</organism>
<dbReference type="Proteomes" id="UP000593572">
    <property type="component" value="Unassembled WGS sequence"/>
</dbReference>
<dbReference type="EMBL" id="JABEZX010000001">
    <property type="protein sequence ID" value="MBA0549359.1"/>
    <property type="molecule type" value="Genomic_DNA"/>
</dbReference>
<accession>A0A7J8LAG1</accession>
<protein>
    <submittedName>
        <fullName evidence="1">Uncharacterized protein</fullName>
    </submittedName>
</protein>
<keyword evidence="2" id="KW-1185">Reference proteome</keyword>